<reference evidence="2 3" key="1">
    <citation type="journal article" date="2019" name="G3 (Bethesda)">
        <title>Sequencing of a Wild Apple (Malus baccata) Genome Unravels the Differences Between Cultivated and Wild Apple Species Regarding Disease Resistance and Cold Tolerance.</title>
        <authorList>
            <person name="Chen X."/>
        </authorList>
    </citation>
    <scope>NUCLEOTIDE SEQUENCE [LARGE SCALE GENOMIC DNA]</scope>
    <source>
        <strain evidence="3">cv. Shandingzi</strain>
        <tissue evidence="2">Leaves</tissue>
    </source>
</reference>
<dbReference type="AlphaFoldDB" id="A0A540KQ24"/>
<evidence type="ECO:0000256" key="1">
    <source>
        <dbReference type="SAM" id="MobiDB-lite"/>
    </source>
</evidence>
<gene>
    <name evidence="2" type="ORF">C1H46_038163</name>
</gene>
<name>A0A540KQ24_MALBA</name>
<feature type="compositionally biased region" description="Polar residues" evidence="1">
    <location>
        <begin position="1"/>
        <end position="13"/>
    </location>
</feature>
<proteinExistence type="predicted"/>
<dbReference type="Proteomes" id="UP000315295">
    <property type="component" value="Unassembled WGS sequence"/>
</dbReference>
<sequence length="76" mass="8553">MVPFSSTMQNLWTTLGGDKERGCRSNRGGARVSFMRAERLKGLSRLDEAETAEHARRVVVVKKSSYCDPSDQCFLK</sequence>
<organism evidence="2 3">
    <name type="scientific">Malus baccata</name>
    <name type="common">Siberian crab apple</name>
    <name type="synonym">Pyrus baccata</name>
    <dbReference type="NCBI Taxonomy" id="106549"/>
    <lineage>
        <taxon>Eukaryota</taxon>
        <taxon>Viridiplantae</taxon>
        <taxon>Streptophyta</taxon>
        <taxon>Embryophyta</taxon>
        <taxon>Tracheophyta</taxon>
        <taxon>Spermatophyta</taxon>
        <taxon>Magnoliopsida</taxon>
        <taxon>eudicotyledons</taxon>
        <taxon>Gunneridae</taxon>
        <taxon>Pentapetalae</taxon>
        <taxon>rosids</taxon>
        <taxon>fabids</taxon>
        <taxon>Rosales</taxon>
        <taxon>Rosaceae</taxon>
        <taxon>Amygdaloideae</taxon>
        <taxon>Maleae</taxon>
        <taxon>Malus</taxon>
    </lineage>
</organism>
<feature type="region of interest" description="Disordered" evidence="1">
    <location>
        <begin position="1"/>
        <end position="27"/>
    </location>
</feature>
<comment type="caution">
    <text evidence="2">The sequence shown here is derived from an EMBL/GenBank/DDBJ whole genome shotgun (WGS) entry which is preliminary data.</text>
</comment>
<keyword evidence="3" id="KW-1185">Reference proteome</keyword>
<dbReference type="EMBL" id="VIEB01001039">
    <property type="protein sequence ID" value="TQD76310.1"/>
    <property type="molecule type" value="Genomic_DNA"/>
</dbReference>
<accession>A0A540KQ24</accession>
<evidence type="ECO:0000313" key="3">
    <source>
        <dbReference type="Proteomes" id="UP000315295"/>
    </source>
</evidence>
<protein>
    <submittedName>
        <fullName evidence="2">Uncharacterized protein</fullName>
    </submittedName>
</protein>
<evidence type="ECO:0000313" key="2">
    <source>
        <dbReference type="EMBL" id="TQD76310.1"/>
    </source>
</evidence>